<evidence type="ECO:0000256" key="1">
    <source>
        <dbReference type="SAM" id="MobiDB-lite"/>
    </source>
</evidence>
<evidence type="ECO:0000313" key="3">
    <source>
        <dbReference type="Proteomes" id="UP000813461"/>
    </source>
</evidence>
<organism evidence="2 3">
    <name type="scientific">Paraphoma chrysanthemicola</name>
    <dbReference type="NCBI Taxonomy" id="798071"/>
    <lineage>
        <taxon>Eukaryota</taxon>
        <taxon>Fungi</taxon>
        <taxon>Dikarya</taxon>
        <taxon>Ascomycota</taxon>
        <taxon>Pezizomycotina</taxon>
        <taxon>Dothideomycetes</taxon>
        <taxon>Pleosporomycetidae</taxon>
        <taxon>Pleosporales</taxon>
        <taxon>Pleosporineae</taxon>
        <taxon>Phaeosphaeriaceae</taxon>
        <taxon>Paraphoma</taxon>
    </lineage>
</organism>
<gene>
    <name evidence="2" type="ORF">FB567DRAFT_543097</name>
</gene>
<dbReference type="EMBL" id="JAGMVJ010000001">
    <property type="protein sequence ID" value="KAH7094680.1"/>
    <property type="molecule type" value="Genomic_DNA"/>
</dbReference>
<feature type="region of interest" description="Disordered" evidence="1">
    <location>
        <begin position="173"/>
        <end position="201"/>
    </location>
</feature>
<dbReference type="AlphaFoldDB" id="A0A8K0RH14"/>
<protein>
    <submittedName>
        <fullName evidence="2">Uncharacterized protein</fullName>
    </submittedName>
</protein>
<name>A0A8K0RH14_9PLEO</name>
<accession>A0A8K0RH14</accession>
<sequence length="277" mass="29985">MKLAIQQPGCATSRLGAARVPERRTLEALRGAMPSLRALQRGRMRKRRPPLCNRERPSLDALAVRPAKASRVVVEGHRDWRGDKSGSACFGGEPQRSGSKVTASPQLARCAQVRQSTCSPRPASAGLHNLHNAAASCQRSSPASATSNHEGVEFGVQDDVEVVVVAADVGTNSRAPSRLPLPPPSGSLRARKRPPPSESEATPFLSCLVQGHNRCPCSDVARAHELALSHLHHLYLRQHALQLSAMSQTKTTTTLHPRCRNSCAKSRQPRLICRNVI</sequence>
<dbReference type="Proteomes" id="UP000813461">
    <property type="component" value="Unassembled WGS sequence"/>
</dbReference>
<keyword evidence="3" id="KW-1185">Reference proteome</keyword>
<proteinExistence type="predicted"/>
<comment type="caution">
    <text evidence="2">The sequence shown here is derived from an EMBL/GenBank/DDBJ whole genome shotgun (WGS) entry which is preliminary data.</text>
</comment>
<reference evidence="2" key="1">
    <citation type="journal article" date="2021" name="Nat. Commun.">
        <title>Genetic determinants of endophytism in the Arabidopsis root mycobiome.</title>
        <authorList>
            <person name="Mesny F."/>
            <person name="Miyauchi S."/>
            <person name="Thiergart T."/>
            <person name="Pickel B."/>
            <person name="Atanasova L."/>
            <person name="Karlsson M."/>
            <person name="Huettel B."/>
            <person name="Barry K.W."/>
            <person name="Haridas S."/>
            <person name="Chen C."/>
            <person name="Bauer D."/>
            <person name="Andreopoulos W."/>
            <person name="Pangilinan J."/>
            <person name="LaButti K."/>
            <person name="Riley R."/>
            <person name="Lipzen A."/>
            <person name="Clum A."/>
            <person name="Drula E."/>
            <person name="Henrissat B."/>
            <person name="Kohler A."/>
            <person name="Grigoriev I.V."/>
            <person name="Martin F.M."/>
            <person name="Hacquard S."/>
        </authorList>
    </citation>
    <scope>NUCLEOTIDE SEQUENCE</scope>
    <source>
        <strain evidence="2">MPI-SDFR-AT-0120</strain>
    </source>
</reference>
<feature type="region of interest" description="Disordered" evidence="1">
    <location>
        <begin position="83"/>
        <end position="103"/>
    </location>
</feature>
<evidence type="ECO:0000313" key="2">
    <source>
        <dbReference type="EMBL" id="KAH7094680.1"/>
    </source>
</evidence>